<feature type="compositionally biased region" description="Basic and acidic residues" evidence="2">
    <location>
        <begin position="438"/>
        <end position="448"/>
    </location>
</feature>
<feature type="coiled-coil region" evidence="1">
    <location>
        <begin position="503"/>
        <end position="534"/>
    </location>
</feature>
<evidence type="ECO:0000256" key="2">
    <source>
        <dbReference type="SAM" id="MobiDB-lite"/>
    </source>
</evidence>
<evidence type="ECO:0000313" key="5">
    <source>
        <dbReference type="Proteomes" id="UP000604046"/>
    </source>
</evidence>
<accession>A0A812KZ01</accession>
<keyword evidence="3" id="KW-1133">Transmembrane helix</keyword>
<feature type="transmembrane region" description="Helical" evidence="3">
    <location>
        <begin position="326"/>
        <end position="344"/>
    </location>
</feature>
<keyword evidence="5" id="KW-1185">Reference proteome</keyword>
<dbReference type="OrthoDB" id="444975at2759"/>
<reference evidence="4" key="1">
    <citation type="submission" date="2021-02" db="EMBL/GenBank/DDBJ databases">
        <authorList>
            <person name="Dougan E. K."/>
            <person name="Rhodes N."/>
            <person name="Thang M."/>
            <person name="Chan C."/>
        </authorList>
    </citation>
    <scope>NUCLEOTIDE SEQUENCE</scope>
</reference>
<dbReference type="EMBL" id="CAJNDS010000876">
    <property type="protein sequence ID" value="CAE7238707.1"/>
    <property type="molecule type" value="Genomic_DNA"/>
</dbReference>
<name>A0A812KZ01_9DINO</name>
<keyword evidence="1" id="KW-0175">Coiled coil</keyword>
<feature type="non-terminal residue" evidence="4">
    <location>
        <position position="558"/>
    </location>
</feature>
<proteinExistence type="predicted"/>
<feature type="region of interest" description="Disordered" evidence="2">
    <location>
        <begin position="15"/>
        <end position="34"/>
    </location>
</feature>
<evidence type="ECO:0000256" key="3">
    <source>
        <dbReference type="SAM" id="Phobius"/>
    </source>
</evidence>
<feature type="region of interest" description="Disordered" evidence="2">
    <location>
        <begin position="438"/>
        <end position="465"/>
    </location>
</feature>
<organism evidence="4 5">
    <name type="scientific">Symbiodinium natans</name>
    <dbReference type="NCBI Taxonomy" id="878477"/>
    <lineage>
        <taxon>Eukaryota</taxon>
        <taxon>Sar</taxon>
        <taxon>Alveolata</taxon>
        <taxon>Dinophyceae</taxon>
        <taxon>Suessiales</taxon>
        <taxon>Symbiodiniaceae</taxon>
        <taxon>Symbiodinium</taxon>
    </lineage>
</organism>
<feature type="transmembrane region" description="Helical" evidence="3">
    <location>
        <begin position="126"/>
        <end position="143"/>
    </location>
</feature>
<keyword evidence="3" id="KW-0812">Transmembrane</keyword>
<feature type="transmembrane region" description="Helical" evidence="3">
    <location>
        <begin position="356"/>
        <end position="379"/>
    </location>
</feature>
<keyword evidence="3" id="KW-0472">Membrane</keyword>
<feature type="transmembrane region" description="Helical" evidence="3">
    <location>
        <begin position="385"/>
        <end position="408"/>
    </location>
</feature>
<gene>
    <name evidence="4" type="primary">Dnah7</name>
    <name evidence="4" type="ORF">SNAT2548_LOCUS10516</name>
</gene>
<protein>
    <submittedName>
        <fullName evidence="4">Dnah7 protein</fullName>
    </submittedName>
</protein>
<comment type="caution">
    <text evidence="4">The sequence shown here is derived from an EMBL/GenBank/DDBJ whole genome shotgun (WGS) entry which is preliminary data.</text>
</comment>
<evidence type="ECO:0000256" key="1">
    <source>
        <dbReference type="SAM" id="Coils"/>
    </source>
</evidence>
<sequence>MVGLLAQPECTSQVAEEFSAPSRGDEVQKASGSSTRFRTASRILHPSSEHAVADVVLAAPVLAHVCSDSSKGDHQALAAETLPSEASEEQYRERAYFSQEMKVSKYELYREDIKDMTELTVSKMDVYMVINVLQLLFCVMLFTEGMPKPGKTPLWLHWILAASSASGVLYFVLSIWLGMHASIAAHSFGVRLLTQFVRLPVPNTQQIHRAAAKAKDYEALSLSDMLRIPVLQQQLRNLSATLGNLSQQTTAEDTTGLEDSFLPEVYMPSLEETASLKHIQLYRDLQANWQAYDAYSRVCMAMGTNQLLQSLNAYCLGVLLSETHSGWAAVCCMAVFSSVSWLIVRLDVLISWRLLMVALALQLGTPLLTLCCLAASILFTGVLSLIRALVPVIFVLHLAWMVCCLRLATGHGDKVSLPGKFRGVLYLDVFGWLSPEAESPRAPRRREAPAPTEQPPEDEAPSSFQPLPAMYMTLAELCMRQRAGLALQLEKWENPRVASVLNDESWLEEVAKQRRRFEEVEEELRTTLQRAREQPQQDADATPRVWLKLEWFASFQTL</sequence>
<feature type="transmembrane region" description="Helical" evidence="3">
    <location>
        <begin position="155"/>
        <end position="177"/>
    </location>
</feature>
<dbReference type="Proteomes" id="UP000604046">
    <property type="component" value="Unassembled WGS sequence"/>
</dbReference>
<dbReference type="AlphaFoldDB" id="A0A812KZ01"/>
<evidence type="ECO:0000313" key="4">
    <source>
        <dbReference type="EMBL" id="CAE7238707.1"/>
    </source>
</evidence>